<protein>
    <submittedName>
        <fullName evidence="1">Uncharacterized protein</fullName>
    </submittedName>
</protein>
<comment type="caution">
    <text evidence="1">The sequence shown here is derived from an EMBL/GenBank/DDBJ whole genome shotgun (WGS) entry which is preliminary data.</text>
</comment>
<reference evidence="1 2" key="1">
    <citation type="submission" date="2016-05" db="EMBL/GenBank/DDBJ databases">
        <title>Bacillus thuringiensis and Bacillus weihenstephanensis as novel biocontrol agents of wilt causing Verticillium species.</title>
        <authorList>
            <person name="Hollensteiner J."/>
            <person name="Wemheuer F."/>
            <person name="Harting R."/>
            <person name="Kolarzyk A."/>
            <person name="Diaz-Valerio S."/>
            <person name="Poehlein A."/>
            <person name="Brzuszkiewicz E."/>
            <person name="Nesemann K."/>
            <person name="Braus-Stromeyer S."/>
            <person name="Braus G."/>
            <person name="Daniel R."/>
            <person name="Liesegang H."/>
        </authorList>
    </citation>
    <scope>NUCLEOTIDE SEQUENCE [LARGE SCALE GENOMIC DNA]</scope>
    <source>
        <strain evidence="1 2">GOE11</strain>
    </source>
</reference>
<evidence type="ECO:0000313" key="2">
    <source>
        <dbReference type="Proteomes" id="UP000175835"/>
    </source>
</evidence>
<accession>A0A1E8BJP7</accession>
<organism evidence="1 2">
    <name type="scientific">Bacillus mycoides</name>
    <dbReference type="NCBI Taxonomy" id="1405"/>
    <lineage>
        <taxon>Bacteria</taxon>
        <taxon>Bacillati</taxon>
        <taxon>Bacillota</taxon>
        <taxon>Bacilli</taxon>
        <taxon>Bacillales</taxon>
        <taxon>Bacillaceae</taxon>
        <taxon>Bacillus</taxon>
        <taxon>Bacillus cereus group</taxon>
    </lineage>
</organism>
<dbReference type="AlphaFoldDB" id="A0A1E8BJP7"/>
<proteinExistence type="predicted"/>
<gene>
    <name evidence="1" type="ORF">BWGOE11_41410</name>
</gene>
<name>A0A1E8BJP7_BACMY</name>
<dbReference type="Proteomes" id="UP000175835">
    <property type="component" value="Unassembled WGS sequence"/>
</dbReference>
<sequence>MDRYKQMKWLSENDKKEPVRKVPSLMKIVLLE</sequence>
<dbReference type="EMBL" id="LXLX01000048">
    <property type="protein sequence ID" value="OFD89477.1"/>
    <property type="molecule type" value="Genomic_DNA"/>
</dbReference>
<evidence type="ECO:0000313" key="1">
    <source>
        <dbReference type="EMBL" id="OFD89477.1"/>
    </source>
</evidence>